<accession>A0A4V6BK28</accession>
<dbReference type="InterPro" id="IPR050491">
    <property type="entry name" value="AmpC-like"/>
</dbReference>
<dbReference type="SUPFAM" id="SSF56601">
    <property type="entry name" value="beta-lactamase/transpeptidase-like"/>
    <property type="match status" value="1"/>
</dbReference>
<dbReference type="InterPro" id="IPR001466">
    <property type="entry name" value="Beta-lactam-related"/>
</dbReference>
<dbReference type="Gene3D" id="3.40.710.10">
    <property type="entry name" value="DD-peptidase/beta-lactamase superfamily"/>
    <property type="match status" value="1"/>
</dbReference>
<protein>
    <submittedName>
        <fullName evidence="2">Beta-lactamase family protein</fullName>
    </submittedName>
</protein>
<organism evidence="2 3">
    <name type="scientific">Dyadobacter frigoris</name>
    <dbReference type="NCBI Taxonomy" id="2576211"/>
    <lineage>
        <taxon>Bacteria</taxon>
        <taxon>Pseudomonadati</taxon>
        <taxon>Bacteroidota</taxon>
        <taxon>Cytophagia</taxon>
        <taxon>Cytophagales</taxon>
        <taxon>Spirosomataceae</taxon>
        <taxon>Dyadobacter</taxon>
    </lineage>
</organism>
<keyword evidence="3" id="KW-1185">Reference proteome</keyword>
<name>A0A4V6BK28_9BACT</name>
<dbReference type="PANTHER" id="PTHR46825">
    <property type="entry name" value="D-ALANYL-D-ALANINE-CARBOXYPEPTIDASE/ENDOPEPTIDASE AMPH"/>
    <property type="match status" value="1"/>
</dbReference>
<sequence>MKFFYHSLLLILILIQQNTDVKAQSPKINARVDSLFAEWNKPGKPGAAVGVVHQGKLVYAKGFGESDLETGARNGPETIFHIASVSKEFTAYAIVLLSQEGKLSLDDDIRKYLPEVPDFGKTITIRHLIHHTSGLRDQWNLLAMAGWQLDDVITKEHVFNLVKRQKELNFEPGSAYSYCNTGYTLLAEIVGRISKQPFSAYMQEHIFKPLGMKNTLFYDDYERIVKGRAYSFHKSDKVPEGYKKSVLSYSNVGATSLFTTVTDLSHWIDNFSSHKVGNAATMTQMLERGRLTKGDTLPYAFALIHGKLKGLSYYGHNGADAGFRSFLSYFPKEDYGFIVLSNQAEFDPQKKGFEVANLYLASQFKEDKTVKVPDTSAPITGYKFDSTLFKKYEGSYELAEAPGFVLRFWRNGARYMTQATGQGENEIFPSSDSTFFLKVVEASVVFHKSKEEKVSKITLRQNGEHAGNRVKPAVIQSMKKEELVGKYYSTELETFYSITLTDDTLKLVHVHHGEVVLKTISKDRFAAPWWFVQNVDIARDESGKVSGLRMSNGRVMNLWFKRLNEDFAAGEPTPIKK</sequence>
<dbReference type="EMBL" id="SZVO01000012">
    <property type="protein sequence ID" value="TKT89323.1"/>
    <property type="molecule type" value="Genomic_DNA"/>
</dbReference>
<dbReference type="OrthoDB" id="9793489at2"/>
<feature type="domain" description="Beta-lactamase-related" evidence="1">
    <location>
        <begin position="41"/>
        <end position="347"/>
    </location>
</feature>
<dbReference type="Pfam" id="PF00144">
    <property type="entry name" value="Beta-lactamase"/>
    <property type="match status" value="1"/>
</dbReference>
<comment type="caution">
    <text evidence="2">The sequence shown here is derived from an EMBL/GenBank/DDBJ whole genome shotgun (WGS) entry which is preliminary data.</text>
</comment>
<dbReference type="InterPro" id="IPR012338">
    <property type="entry name" value="Beta-lactam/transpept-like"/>
</dbReference>
<evidence type="ECO:0000313" key="3">
    <source>
        <dbReference type="Proteomes" id="UP000304900"/>
    </source>
</evidence>
<evidence type="ECO:0000313" key="2">
    <source>
        <dbReference type="EMBL" id="TKT89323.1"/>
    </source>
</evidence>
<dbReference type="Proteomes" id="UP000304900">
    <property type="component" value="Unassembled WGS sequence"/>
</dbReference>
<dbReference type="RefSeq" id="WP_137342460.1">
    <property type="nucleotide sequence ID" value="NZ_SZVO01000012.1"/>
</dbReference>
<dbReference type="AlphaFoldDB" id="A0A4V6BK28"/>
<dbReference type="PANTHER" id="PTHR46825:SF9">
    <property type="entry name" value="BETA-LACTAMASE-RELATED DOMAIN-CONTAINING PROTEIN"/>
    <property type="match status" value="1"/>
</dbReference>
<proteinExistence type="predicted"/>
<reference evidence="2 3" key="1">
    <citation type="submission" date="2019-05" db="EMBL/GenBank/DDBJ databases">
        <title>Dyadobacter AR-3-8 sp. nov., isolated from arctic soil.</title>
        <authorList>
            <person name="Chaudhary D.K."/>
        </authorList>
    </citation>
    <scope>NUCLEOTIDE SEQUENCE [LARGE SCALE GENOMIC DNA]</scope>
    <source>
        <strain evidence="2 3">AR-3-8</strain>
    </source>
</reference>
<evidence type="ECO:0000259" key="1">
    <source>
        <dbReference type="Pfam" id="PF00144"/>
    </source>
</evidence>
<gene>
    <name evidence="2" type="ORF">FDK13_23505</name>
</gene>